<gene>
    <name evidence="2" type="ORF">GALL_509700</name>
</gene>
<reference evidence="2" key="1">
    <citation type="submission" date="2016-10" db="EMBL/GenBank/DDBJ databases">
        <title>Sequence of Gallionella enrichment culture.</title>
        <authorList>
            <person name="Poehlein A."/>
            <person name="Muehling M."/>
            <person name="Daniel R."/>
        </authorList>
    </citation>
    <scope>NUCLEOTIDE SEQUENCE</scope>
</reference>
<comment type="caution">
    <text evidence="2">The sequence shown here is derived from an EMBL/GenBank/DDBJ whole genome shotgun (WGS) entry which is preliminary data.</text>
</comment>
<protein>
    <submittedName>
        <fullName evidence="2">Uncharacterized protein</fullName>
    </submittedName>
</protein>
<name>A0A1J5P8B2_9ZZZZ</name>
<evidence type="ECO:0000256" key="1">
    <source>
        <dbReference type="SAM" id="MobiDB-lite"/>
    </source>
</evidence>
<organism evidence="2">
    <name type="scientific">mine drainage metagenome</name>
    <dbReference type="NCBI Taxonomy" id="410659"/>
    <lineage>
        <taxon>unclassified sequences</taxon>
        <taxon>metagenomes</taxon>
        <taxon>ecological metagenomes</taxon>
    </lineage>
</organism>
<proteinExistence type="predicted"/>
<sequence>MNMGIDAAGRQDLALAGNHLGPRPNDDIDTRLHIRVARLTNPRDPAIGDRHVGLHDPPVIDDQRIGNHRIHRALSPG</sequence>
<evidence type="ECO:0000313" key="2">
    <source>
        <dbReference type="EMBL" id="OIQ67450.1"/>
    </source>
</evidence>
<accession>A0A1J5P8B2</accession>
<feature type="region of interest" description="Disordered" evidence="1">
    <location>
        <begin position="43"/>
        <end position="62"/>
    </location>
</feature>
<dbReference type="EMBL" id="MLJW01005918">
    <property type="protein sequence ID" value="OIQ67450.1"/>
    <property type="molecule type" value="Genomic_DNA"/>
</dbReference>
<dbReference type="AlphaFoldDB" id="A0A1J5P8B2"/>